<gene>
    <name evidence="1" type="ORF">FHS34_000329</name>
</gene>
<protein>
    <submittedName>
        <fullName evidence="1">Uncharacterized protein</fullName>
    </submittedName>
</protein>
<dbReference type="AlphaFoldDB" id="A0A7W9PNP2"/>
<comment type="caution">
    <text evidence="1">The sequence shown here is derived from an EMBL/GenBank/DDBJ whole genome shotgun (WGS) entry which is preliminary data.</text>
</comment>
<dbReference type="RefSeq" id="WP_184959185.1">
    <property type="nucleotide sequence ID" value="NZ_BAAAWF010000028.1"/>
</dbReference>
<keyword evidence="2" id="KW-1185">Reference proteome</keyword>
<dbReference type="EMBL" id="JACHJK010000001">
    <property type="protein sequence ID" value="MBB5924894.1"/>
    <property type="molecule type" value="Genomic_DNA"/>
</dbReference>
<sequence length="180" mass="20538">MEIIKGELRRLRSGLGSDDMQQRPFLVRVRFTAESPARVIADARAVLNCVVEQTDTWPAFERWPELLPAWFVQRSAPEHAELSAGWSFDVRAWFRKRRATASRQNAHLDQGPWTLSGWLCDFDPTEEGMGDDRSWWWWDAGSDEPGTGWVEVATTGWPFGSGSLFWLIEASGGRYLEYGA</sequence>
<organism evidence="1 2">
    <name type="scientific">Streptomyces echinatus</name>
    <dbReference type="NCBI Taxonomy" id="67293"/>
    <lineage>
        <taxon>Bacteria</taxon>
        <taxon>Bacillati</taxon>
        <taxon>Actinomycetota</taxon>
        <taxon>Actinomycetes</taxon>
        <taxon>Kitasatosporales</taxon>
        <taxon>Streptomycetaceae</taxon>
        <taxon>Streptomyces</taxon>
    </lineage>
</organism>
<name>A0A7W9PNP2_9ACTN</name>
<accession>A0A7W9PNP2</accession>
<proteinExistence type="predicted"/>
<evidence type="ECO:0000313" key="1">
    <source>
        <dbReference type="EMBL" id="MBB5924894.1"/>
    </source>
</evidence>
<reference evidence="1 2" key="1">
    <citation type="submission" date="2020-08" db="EMBL/GenBank/DDBJ databases">
        <title>Genomic Encyclopedia of Type Strains, Phase III (KMG-III): the genomes of soil and plant-associated and newly described type strains.</title>
        <authorList>
            <person name="Whitman W."/>
        </authorList>
    </citation>
    <scope>NUCLEOTIDE SEQUENCE [LARGE SCALE GENOMIC DNA]</scope>
    <source>
        <strain evidence="1 2">CECT 3313</strain>
    </source>
</reference>
<evidence type="ECO:0000313" key="2">
    <source>
        <dbReference type="Proteomes" id="UP000585836"/>
    </source>
</evidence>
<dbReference type="Proteomes" id="UP000585836">
    <property type="component" value="Unassembled WGS sequence"/>
</dbReference>